<gene>
    <name evidence="2" type="ORF">CWI75_08015</name>
</gene>
<dbReference type="Pfam" id="PF14348">
    <property type="entry name" value="DtrJ-like"/>
    <property type="match status" value="1"/>
</dbReference>
<dbReference type="Proteomes" id="UP000234845">
    <property type="component" value="Unassembled WGS sequence"/>
</dbReference>
<reference evidence="3" key="1">
    <citation type="submission" date="2017-11" db="EMBL/GenBank/DDBJ databases">
        <title>The draft genome sequence of Chromatocurvus sp. F02.</title>
        <authorList>
            <person name="Du Z.-J."/>
            <person name="Chang Y.-Q."/>
        </authorList>
    </citation>
    <scope>NUCLEOTIDE SEQUENCE [LARGE SCALE GENOMIC DNA]</scope>
    <source>
        <strain evidence="3">F02</strain>
    </source>
</reference>
<comment type="caution">
    <text evidence="2">The sequence shown here is derived from an EMBL/GenBank/DDBJ whole genome shotgun (WGS) entry which is preliminary data.</text>
</comment>
<keyword evidence="1" id="KW-0812">Transmembrane</keyword>
<evidence type="ECO:0000313" key="2">
    <source>
        <dbReference type="EMBL" id="PLW83335.1"/>
    </source>
</evidence>
<feature type="transmembrane region" description="Helical" evidence="1">
    <location>
        <begin position="222"/>
        <end position="240"/>
    </location>
</feature>
<feature type="transmembrane region" description="Helical" evidence="1">
    <location>
        <begin position="28"/>
        <end position="51"/>
    </location>
</feature>
<protein>
    <submittedName>
        <fullName evidence="2">TIGR03747 family integrating conjugative element membrane protein</fullName>
    </submittedName>
</protein>
<dbReference type="OrthoDB" id="8443503at2"/>
<keyword evidence="3" id="KW-1185">Reference proteome</keyword>
<name>A0A2N5Y4L0_9GAMM</name>
<dbReference type="RefSeq" id="WP_101520936.1">
    <property type="nucleotide sequence ID" value="NZ_PKLZ01000003.1"/>
</dbReference>
<keyword evidence="1" id="KW-0472">Membrane</keyword>
<dbReference type="NCBIfam" id="TIGR03747">
    <property type="entry name" value="conj_TIGR03747"/>
    <property type="match status" value="1"/>
</dbReference>
<sequence>MAERAGGPPAREVQQGALSRLFARLSQAVNWLLFALVFSIVLEWVGMVFWWPEEGLQHSRKMLTAELSYLQVDFRRSLVSDDPARFAQTMADRAYRILFEMTRLVDVIDWLVRPPQTEEGGLRVRLHQLYQPLAEFILAALQITQVFALRVAILILATPVFLLFGTVALVDGLVRRDLRRWGGGRESSFIYHWSKRSALPLLVTAWVVYLALPFSLHPSWVILPFATLFALCIAITASSFKKYL</sequence>
<dbReference type="EMBL" id="PKLZ01000003">
    <property type="protein sequence ID" value="PLW83335.1"/>
    <property type="molecule type" value="Genomic_DNA"/>
</dbReference>
<evidence type="ECO:0000313" key="3">
    <source>
        <dbReference type="Proteomes" id="UP000234845"/>
    </source>
</evidence>
<feature type="transmembrane region" description="Helical" evidence="1">
    <location>
        <begin position="198"/>
        <end position="216"/>
    </location>
</feature>
<accession>A0A2N5Y4L0</accession>
<keyword evidence="1" id="KW-1133">Transmembrane helix</keyword>
<dbReference type="AlphaFoldDB" id="A0A2N5Y4L0"/>
<dbReference type="InterPro" id="IPR022266">
    <property type="entry name" value="DtrJ-like"/>
</dbReference>
<feature type="transmembrane region" description="Helical" evidence="1">
    <location>
        <begin position="147"/>
        <end position="170"/>
    </location>
</feature>
<evidence type="ECO:0000256" key="1">
    <source>
        <dbReference type="SAM" id="Phobius"/>
    </source>
</evidence>
<proteinExistence type="predicted"/>
<organism evidence="2 3">
    <name type="scientific">Kineobactrum sediminis</name>
    <dbReference type="NCBI Taxonomy" id="1905677"/>
    <lineage>
        <taxon>Bacteria</taxon>
        <taxon>Pseudomonadati</taxon>
        <taxon>Pseudomonadota</taxon>
        <taxon>Gammaproteobacteria</taxon>
        <taxon>Cellvibrionales</taxon>
        <taxon>Halieaceae</taxon>
        <taxon>Kineobactrum</taxon>
    </lineage>
</organism>